<reference evidence="2 3" key="1">
    <citation type="submission" date="2020-03" db="EMBL/GenBank/DDBJ databases">
        <title>Above-ground endophytic microbial communities from plants in different locations in the United States.</title>
        <authorList>
            <person name="Frank C."/>
        </authorList>
    </citation>
    <scope>NUCLEOTIDE SEQUENCE [LARGE SCALE GENOMIC DNA]</scope>
    <source>
        <strain evidence="2 3">WW7</strain>
    </source>
</reference>
<sequence>MTELADWETEGARARPGSAADEVVAPPALRAATWIGVVLLVAAGSVFLSTTLITPHVDESATHALLRVLVLVVVGAAAAVVGAVTLALRLVAGALLARR</sequence>
<comment type="caution">
    <text evidence="2">The sequence shown here is derived from an EMBL/GenBank/DDBJ whole genome shotgun (WGS) entry which is preliminary data.</text>
</comment>
<evidence type="ECO:0000313" key="2">
    <source>
        <dbReference type="EMBL" id="NII40820.1"/>
    </source>
</evidence>
<proteinExistence type="predicted"/>
<feature type="transmembrane region" description="Helical" evidence="1">
    <location>
        <begin position="31"/>
        <end position="53"/>
    </location>
</feature>
<organism evidence="2 3">
    <name type="scientific">Curtobacterium salicis</name>
    <dbReference type="NCBI Taxonomy" id="1779862"/>
    <lineage>
        <taxon>Bacteria</taxon>
        <taxon>Bacillati</taxon>
        <taxon>Actinomycetota</taxon>
        <taxon>Actinomycetes</taxon>
        <taxon>Micrococcales</taxon>
        <taxon>Microbacteriaceae</taxon>
        <taxon>Curtobacterium</taxon>
    </lineage>
</organism>
<dbReference type="EMBL" id="JAAOYO010000002">
    <property type="protein sequence ID" value="NII40820.1"/>
    <property type="molecule type" value="Genomic_DNA"/>
</dbReference>
<dbReference type="RefSeq" id="WP_166779892.1">
    <property type="nucleotide sequence ID" value="NZ_JAAOYO010000002.1"/>
</dbReference>
<evidence type="ECO:0000313" key="3">
    <source>
        <dbReference type="Proteomes" id="UP001318300"/>
    </source>
</evidence>
<keyword evidence="1" id="KW-1133">Transmembrane helix</keyword>
<dbReference type="Proteomes" id="UP001318300">
    <property type="component" value="Unassembled WGS sequence"/>
</dbReference>
<name>A0ABX0TAJ5_9MICO</name>
<gene>
    <name evidence="2" type="ORF">E9228_001456</name>
</gene>
<feature type="transmembrane region" description="Helical" evidence="1">
    <location>
        <begin position="65"/>
        <end position="92"/>
    </location>
</feature>
<evidence type="ECO:0000256" key="1">
    <source>
        <dbReference type="SAM" id="Phobius"/>
    </source>
</evidence>
<keyword evidence="1" id="KW-0812">Transmembrane</keyword>
<accession>A0ABX0TAJ5</accession>
<keyword evidence="1" id="KW-0472">Membrane</keyword>
<protein>
    <submittedName>
        <fullName evidence="2">Uncharacterized protein</fullName>
    </submittedName>
</protein>
<keyword evidence="3" id="KW-1185">Reference proteome</keyword>